<name>A0ABV7FBU8_9GAMM</name>
<keyword evidence="1" id="KW-1133">Transmembrane helix</keyword>
<protein>
    <submittedName>
        <fullName evidence="3">Acyltransferase family protein</fullName>
        <ecNumber evidence="3">2.3.-.-</ecNumber>
    </submittedName>
</protein>
<feature type="transmembrane region" description="Helical" evidence="1">
    <location>
        <begin position="36"/>
        <end position="55"/>
    </location>
</feature>
<proteinExistence type="predicted"/>
<comment type="caution">
    <text evidence="3">The sequence shown here is derived from an EMBL/GenBank/DDBJ whole genome shotgun (WGS) entry which is preliminary data.</text>
</comment>
<feature type="transmembrane region" description="Helical" evidence="1">
    <location>
        <begin position="229"/>
        <end position="251"/>
    </location>
</feature>
<accession>A0ABV7FBU8</accession>
<dbReference type="PANTHER" id="PTHR23028">
    <property type="entry name" value="ACETYLTRANSFERASE"/>
    <property type="match status" value="1"/>
</dbReference>
<sequence length="347" mass="38829">MRLQALDLLRFIAALAVVFYHYLAEPNPSYPALAAIAQYGYLGVPLFFMISGFVIAASAERRSPITFLISRGARLYPAFWIGVLFTAGISYTLSDSPPSISDILVNLTMLNDYLGVKNIDGVYWTLQVELKFYACIFLLMLLKSFHRYNIWLPFWLILTVSNLTLGQPSKMGWFINPGYSCYFISGICLYLIWDKKHTAITNLTLVISSLLCIVQSFNQAQGFMPNSDIGQSLIAGLIVISFHVVFLLIALEKVTLKPLAIYATLGGITYPLYLLHNHAGKLIIGELSKLVPPSAAIVITTTMMLCLSYLVFRYLEPGGSRVFKGCMQSLFSRLERLVSMPIRNQKT</sequence>
<reference evidence="4" key="1">
    <citation type="journal article" date="2019" name="Int. J. Syst. Evol. Microbiol.">
        <title>The Global Catalogue of Microorganisms (GCM) 10K type strain sequencing project: providing services to taxonomists for standard genome sequencing and annotation.</title>
        <authorList>
            <consortium name="The Broad Institute Genomics Platform"/>
            <consortium name="The Broad Institute Genome Sequencing Center for Infectious Disease"/>
            <person name="Wu L."/>
            <person name="Ma J."/>
        </authorList>
    </citation>
    <scope>NUCLEOTIDE SEQUENCE [LARGE SCALE GENOMIC DNA]</scope>
    <source>
        <strain evidence="4">KCTC 52237</strain>
    </source>
</reference>
<dbReference type="InterPro" id="IPR002656">
    <property type="entry name" value="Acyl_transf_3_dom"/>
</dbReference>
<dbReference type="EC" id="2.3.-.-" evidence="3"/>
<feature type="transmembrane region" description="Helical" evidence="1">
    <location>
        <begin position="295"/>
        <end position="315"/>
    </location>
</feature>
<dbReference type="RefSeq" id="WP_378116878.1">
    <property type="nucleotide sequence ID" value="NZ_JBHRTF010000002.1"/>
</dbReference>
<feature type="transmembrane region" description="Helical" evidence="1">
    <location>
        <begin position="75"/>
        <end position="93"/>
    </location>
</feature>
<evidence type="ECO:0000313" key="4">
    <source>
        <dbReference type="Proteomes" id="UP001595555"/>
    </source>
</evidence>
<dbReference type="GO" id="GO:0016746">
    <property type="term" value="F:acyltransferase activity"/>
    <property type="evidence" value="ECO:0007669"/>
    <property type="project" value="UniProtKB-KW"/>
</dbReference>
<keyword evidence="4" id="KW-1185">Reference proteome</keyword>
<keyword evidence="1" id="KW-0472">Membrane</keyword>
<keyword evidence="3" id="KW-0012">Acyltransferase</keyword>
<keyword evidence="1" id="KW-0812">Transmembrane</keyword>
<feature type="transmembrane region" description="Helical" evidence="1">
    <location>
        <begin position="171"/>
        <end position="192"/>
    </location>
</feature>
<dbReference type="InterPro" id="IPR050879">
    <property type="entry name" value="Acyltransferase_3"/>
</dbReference>
<dbReference type="EMBL" id="JBHRTF010000002">
    <property type="protein sequence ID" value="MFC3115015.1"/>
    <property type="molecule type" value="Genomic_DNA"/>
</dbReference>
<feature type="domain" description="Acyltransferase 3" evidence="2">
    <location>
        <begin position="4"/>
        <end position="312"/>
    </location>
</feature>
<dbReference type="Proteomes" id="UP001595555">
    <property type="component" value="Unassembled WGS sequence"/>
</dbReference>
<evidence type="ECO:0000259" key="2">
    <source>
        <dbReference type="Pfam" id="PF01757"/>
    </source>
</evidence>
<evidence type="ECO:0000256" key="1">
    <source>
        <dbReference type="SAM" id="Phobius"/>
    </source>
</evidence>
<feature type="transmembrane region" description="Helical" evidence="1">
    <location>
        <begin position="121"/>
        <end position="141"/>
    </location>
</feature>
<keyword evidence="3" id="KW-0808">Transferase</keyword>
<feature type="transmembrane region" description="Helical" evidence="1">
    <location>
        <begin position="258"/>
        <end position="275"/>
    </location>
</feature>
<gene>
    <name evidence="3" type="ORF">ACFODX_05540</name>
</gene>
<dbReference type="Pfam" id="PF01757">
    <property type="entry name" value="Acyl_transf_3"/>
    <property type="match status" value="1"/>
</dbReference>
<evidence type="ECO:0000313" key="3">
    <source>
        <dbReference type="EMBL" id="MFC3115015.1"/>
    </source>
</evidence>
<organism evidence="3 4">
    <name type="scientific">Cellvibrio fontiphilus</name>
    <dbReference type="NCBI Taxonomy" id="1815559"/>
    <lineage>
        <taxon>Bacteria</taxon>
        <taxon>Pseudomonadati</taxon>
        <taxon>Pseudomonadota</taxon>
        <taxon>Gammaproteobacteria</taxon>
        <taxon>Cellvibrionales</taxon>
        <taxon>Cellvibrionaceae</taxon>
        <taxon>Cellvibrio</taxon>
    </lineage>
</organism>
<feature type="transmembrane region" description="Helical" evidence="1">
    <location>
        <begin position="199"/>
        <end position="217"/>
    </location>
</feature>
<dbReference type="PANTHER" id="PTHR23028:SF53">
    <property type="entry name" value="ACYL_TRANSF_3 DOMAIN-CONTAINING PROTEIN"/>
    <property type="match status" value="1"/>
</dbReference>
<feature type="transmembrane region" description="Helical" evidence="1">
    <location>
        <begin position="148"/>
        <end position="165"/>
    </location>
</feature>
<feature type="transmembrane region" description="Helical" evidence="1">
    <location>
        <begin position="7"/>
        <end position="24"/>
    </location>
</feature>